<evidence type="ECO:0000313" key="2">
    <source>
        <dbReference type="Proteomes" id="UP000186336"/>
    </source>
</evidence>
<dbReference type="OrthoDB" id="5417071at2"/>
<dbReference type="EMBL" id="CP019312">
    <property type="protein sequence ID" value="APX13866.1"/>
    <property type="molecule type" value="Genomic_DNA"/>
</dbReference>
<accession>A0A1P8N0M8</accession>
<proteinExistence type="predicted"/>
<dbReference type="AlphaFoldDB" id="A0A1P8N0M8"/>
<protein>
    <recommendedName>
        <fullName evidence="3">DUF2357 domain-containing protein</fullName>
    </recommendedName>
</protein>
<keyword evidence="2" id="KW-1185">Reference proteome</keyword>
<evidence type="ECO:0008006" key="3">
    <source>
        <dbReference type="Google" id="ProtNLM"/>
    </source>
</evidence>
<gene>
    <name evidence="1" type="ORF">BWR18_12390</name>
</gene>
<dbReference type="KEGG" id="tom:BWR18_12390"/>
<organism evidence="1 2">
    <name type="scientific">Tateyamaria omphalii</name>
    <dbReference type="NCBI Taxonomy" id="299262"/>
    <lineage>
        <taxon>Bacteria</taxon>
        <taxon>Pseudomonadati</taxon>
        <taxon>Pseudomonadota</taxon>
        <taxon>Alphaproteobacteria</taxon>
        <taxon>Rhodobacterales</taxon>
        <taxon>Roseobacteraceae</taxon>
        <taxon>Tateyamaria</taxon>
    </lineage>
</organism>
<name>A0A1P8N0M8_9RHOB</name>
<evidence type="ECO:0000313" key="1">
    <source>
        <dbReference type="EMBL" id="APX13866.1"/>
    </source>
</evidence>
<dbReference type="STRING" id="299262.BWR18_12390"/>
<reference evidence="1 2" key="1">
    <citation type="submission" date="2017-01" db="EMBL/GenBank/DDBJ databases">
        <title>Complete genome of Tateyamaria omphalii DOK1-4 isolated from seawater in Dokdo.</title>
        <authorList>
            <person name="Kim J.H."/>
            <person name="Chi W.-J."/>
        </authorList>
    </citation>
    <scope>NUCLEOTIDE SEQUENCE [LARGE SCALE GENOMIC DNA]</scope>
    <source>
        <strain evidence="1 2">DOK1-4</strain>
    </source>
</reference>
<dbReference type="Proteomes" id="UP000186336">
    <property type="component" value="Chromosome"/>
</dbReference>
<sequence length="501" mass="56776">MRFLARPWATRALEADVAFEPKDCLIGSYQGANPGGYEYVTLLRGNVRGNDTGTVLFPYPKREEAVGPARKGFPVRPRSGHDPATLDEEEGAEALRHMNEVLARIQELEGAIEDPRDTWGRLRDAWKRAEDEAEPKMAEIVRQARGMLPVLRDLEKRIRRVLRRHRELTPLDRVQEMDRASMVWLSRQPGRSIAERAGSSQRILATVRRENFDTLENRVLHAYTRLAADVAREWTREHPRAKDSVRYKQVEAFRKACRVLSRTLSDLGVMIAPAGVQPNYVLMQDRSYREVQEGWLRLLLRRKIEDDLWAWQAETWTDFSVLSIILAIDELEEAELVAQSPISWSGEATGGRLFNQDRPIAVFWLRDTNRIVEIQARPEQPGTMLSAAQAHVALRISDPKRADLPRRVAVWTPHAMRRIDLEDAVQGAVQLLHQIQPLAQTEVLRNGLIMSPARGIAAEESAAHGRAIVTAIAIGPAGEDLAQGFQAVRDFIRSELYEVAT</sequence>